<evidence type="ECO:0000256" key="1">
    <source>
        <dbReference type="SAM" id="MobiDB-lite"/>
    </source>
</evidence>
<comment type="caution">
    <text evidence="2">The sequence shown here is derived from an EMBL/GenBank/DDBJ whole genome shotgun (WGS) entry which is preliminary data.</text>
</comment>
<dbReference type="EMBL" id="VOIH02000002">
    <property type="protein sequence ID" value="KAF3455366.1"/>
    <property type="molecule type" value="Genomic_DNA"/>
</dbReference>
<feature type="region of interest" description="Disordered" evidence="1">
    <location>
        <begin position="34"/>
        <end position="63"/>
    </location>
</feature>
<dbReference type="Proteomes" id="UP000796880">
    <property type="component" value="Unassembled WGS sequence"/>
</dbReference>
<name>A0A8K0HMS3_9ROSA</name>
<dbReference type="AlphaFoldDB" id="A0A8K0HMS3"/>
<keyword evidence="3" id="KW-1185">Reference proteome</keyword>
<evidence type="ECO:0000313" key="3">
    <source>
        <dbReference type="Proteomes" id="UP000796880"/>
    </source>
</evidence>
<sequence>MGQWFSQASCFVRGGHVTPMVVLVAVRVVTSVREQPSRSHSTRMSHRGDIPSTSDGGNQDIGLDEDSARRELKGRRQDVAMFLRGEAIMVVDKDPEEVVEEDPEEEAMGFEDYVPFSYSLEPVDPKDFDPWDNPASDYGFGVSTSFVVCIYMLRSTRNIHFEPESSWGDAIGRLLEAIELLVAQNAQQQRLQQ</sequence>
<protein>
    <submittedName>
        <fullName evidence="2">Uncharacterized protein</fullName>
    </submittedName>
</protein>
<proteinExistence type="predicted"/>
<organism evidence="2 3">
    <name type="scientific">Rhamnella rubrinervis</name>
    <dbReference type="NCBI Taxonomy" id="2594499"/>
    <lineage>
        <taxon>Eukaryota</taxon>
        <taxon>Viridiplantae</taxon>
        <taxon>Streptophyta</taxon>
        <taxon>Embryophyta</taxon>
        <taxon>Tracheophyta</taxon>
        <taxon>Spermatophyta</taxon>
        <taxon>Magnoliopsida</taxon>
        <taxon>eudicotyledons</taxon>
        <taxon>Gunneridae</taxon>
        <taxon>Pentapetalae</taxon>
        <taxon>rosids</taxon>
        <taxon>fabids</taxon>
        <taxon>Rosales</taxon>
        <taxon>Rhamnaceae</taxon>
        <taxon>rhamnoid group</taxon>
        <taxon>Rhamneae</taxon>
        <taxon>Rhamnella</taxon>
    </lineage>
</organism>
<evidence type="ECO:0000313" key="2">
    <source>
        <dbReference type="EMBL" id="KAF3455366.1"/>
    </source>
</evidence>
<accession>A0A8K0HMS3</accession>
<gene>
    <name evidence="2" type="ORF">FNV43_RR05817</name>
</gene>
<reference evidence="2" key="1">
    <citation type="submission" date="2020-03" db="EMBL/GenBank/DDBJ databases">
        <title>A high-quality chromosome-level genome assembly of a woody plant with both climbing and erect habits, Rhamnella rubrinervis.</title>
        <authorList>
            <person name="Lu Z."/>
            <person name="Yang Y."/>
            <person name="Zhu X."/>
            <person name="Sun Y."/>
        </authorList>
    </citation>
    <scope>NUCLEOTIDE SEQUENCE</scope>
    <source>
        <strain evidence="2">BYM</strain>
        <tissue evidence="2">Leaf</tissue>
    </source>
</reference>